<sequence length="185" mass="20906">MKNAALILLAGSNSRHTRFSQNLGDVKLKPVELLFHINDRYLGSEVLRGGGASDTKRFVERLRRHGVLKGVKQTQRCEADSKKRSLLWSHLGVEVRQELNCLLDSDTHDPHRMLAFLSSSYGEWRSISALMGILHQTRPLHGEPCTAFPPRQRKAYHTLTALIGVSRLPTVAFCGITLRRAWSIR</sequence>
<gene>
    <name evidence="1" type="ORF">PoB_003075600</name>
</gene>
<comment type="caution">
    <text evidence="1">The sequence shown here is derived from an EMBL/GenBank/DDBJ whole genome shotgun (WGS) entry which is preliminary data.</text>
</comment>
<dbReference type="EMBL" id="BLXT01003738">
    <property type="protein sequence ID" value="GFO04251.1"/>
    <property type="molecule type" value="Genomic_DNA"/>
</dbReference>
<evidence type="ECO:0000313" key="1">
    <source>
        <dbReference type="EMBL" id="GFO04251.1"/>
    </source>
</evidence>
<dbReference type="AlphaFoldDB" id="A0AAV4A7M4"/>
<name>A0AAV4A7M4_9GAST</name>
<dbReference type="Proteomes" id="UP000735302">
    <property type="component" value="Unassembled WGS sequence"/>
</dbReference>
<organism evidence="1 2">
    <name type="scientific">Plakobranchus ocellatus</name>
    <dbReference type="NCBI Taxonomy" id="259542"/>
    <lineage>
        <taxon>Eukaryota</taxon>
        <taxon>Metazoa</taxon>
        <taxon>Spiralia</taxon>
        <taxon>Lophotrochozoa</taxon>
        <taxon>Mollusca</taxon>
        <taxon>Gastropoda</taxon>
        <taxon>Heterobranchia</taxon>
        <taxon>Euthyneura</taxon>
        <taxon>Panpulmonata</taxon>
        <taxon>Sacoglossa</taxon>
        <taxon>Placobranchoidea</taxon>
        <taxon>Plakobranchidae</taxon>
        <taxon>Plakobranchus</taxon>
    </lineage>
</organism>
<accession>A0AAV4A7M4</accession>
<keyword evidence="2" id="KW-1185">Reference proteome</keyword>
<proteinExistence type="predicted"/>
<protein>
    <submittedName>
        <fullName evidence="1">Uncharacterized protein</fullName>
    </submittedName>
</protein>
<reference evidence="1 2" key="1">
    <citation type="journal article" date="2021" name="Elife">
        <title>Chloroplast acquisition without the gene transfer in kleptoplastic sea slugs, Plakobranchus ocellatus.</title>
        <authorList>
            <person name="Maeda T."/>
            <person name="Takahashi S."/>
            <person name="Yoshida T."/>
            <person name="Shimamura S."/>
            <person name="Takaki Y."/>
            <person name="Nagai Y."/>
            <person name="Toyoda A."/>
            <person name="Suzuki Y."/>
            <person name="Arimoto A."/>
            <person name="Ishii H."/>
            <person name="Satoh N."/>
            <person name="Nishiyama T."/>
            <person name="Hasebe M."/>
            <person name="Maruyama T."/>
            <person name="Minagawa J."/>
            <person name="Obokata J."/>
            <person name="Shigenobu S."/>
        </authorList>
    </citation>
    <scope>NUCLEOTIDE SEQUENCE [LARGE SCALE GENOMIC DNA]</scope>
</reference>
<evidence type="ECO:0000313" key="2">
    <source>
        <dbReference type="Proteomes" id="UP000735302"/>
    </source>
</evidence>